<evidence type="ECO:0000259" key="1">
    <source>
        <dbReference type="Pfam" id="PF00248"/>
    </source>
</evidence>
<dbReference type="RefSeq" id="WP_139821011.1">
    <property type="nucleotide sequence ID" value="NZ_FUZQ01000008.1"/>
</dbReference>
<dbReference type="OrthoDB" id="9768851at2"/>
<evidence type="ECO:0000313" key="2">
    <source>
        <dbReference type="EMBL" id="SKC80579.1"/>
    </source>
</evidence>
<keyword evidence="3" id="KW-1185">Reference proteome</keyword>
<organism evidence="2 3">
    <name type="scientific">Krasilnikoviella flava</name>
    <dbReference type="NCBI Taxonomy" id="526729"/>
    <lineage>
        <taxon>Bacteria</taxon>
        <taxon>Bacillati</taxon>
        <taxon>Actinomycetota</taxon>
        <taxon>Actinomycetes</taxon>
        <taxon>Micrococcales</taxon>
        <taxon>Promicromonosporaceae</taxon>
        <taxon>Krasilnikoviella</taxon>
    </lineage>
</organism>
<dbReference type="InterPro" id="IPR036812">
    <property type="entry name" value="NAD(P)_OxRdtase_dom_sf"/>
</dbReference>
<feature type="domain" description="NADP-dependent oxidoreductase" evidence="1">
    <location>
        <begin position="19"/>
        <end position="306"/>
    </location>
</feature>
<gene>
    <name evidence="2" type="ORF">SAMN04324258_4038</name>
</gene>
<dbReference type="EMBL" id="FUZQ01000008">
    <property type="protein sequence ID" value="SKC80579.1"/>
    <property type="molecule type" value="Genomic_DNA"/>
</dbReference>
<reference evidence="2 3" key="1">
    <citation type="submission" date="2017-02" db="EMBL/GenBank/DDBJ databases">
        <authorList>
            <person name="Peterson S.W."/>
        </authorList>
    </citation>
    <scope>NUCLEOTIDE SEQUENCE [LARGE SCALE GENOMIC DNA]</scope>
    <source>
        <strain evidence="2 3">DSM 21481</strain>
    </source>
</reference>
<dbReference type="STRING" id="526729.SAMN04324258_4038"/>
<dbReference type="PANTHER" id="PTHR42686:SF1">
    <property type="entry name" value="GH17980P-RELATED"/>
    <property type="match status" value="1"/>
</dbReference>
<dbReference type="Pfam" id="PF00248">
    <property type="entry name" value="Aldo_ket_red"/>
    <property type="match status" value="1"/>
</dbReference>
<dbReference type="GO" id="GO:0016491">
    <property type="term" value="F:oxidoreductase activity"/>
    <property type="evidence" value="ECO:0007669"/>
    <property type="project" value="InterPro"/>
</dbReference>
<sequence>MSALSAREVRDTGVRLTSLGYGAAQAGNLYRPTTDAETQEAVDVAWDAGVRYFDTAPHYGLGLSERRLGASLAARPREEYVVSTKVGRLLVPSPETAHLTDPDMFDVPADVRREWDFSRDGVLRSLEASLERTGLDRVDVVYLHDPDDHEEQAFAEAVPALVELREQGVVGAIGAGMNQSAMLARFVAEADVDVVMCAGRFTLLEQPALTDLLPAAAARGAAVVVAGVYNSGLLARDVVPDDATYDYAQAPLALLDRTRRIAAACAEHGVTLPQAALAYVRTHPAVASTVVGLRTADQVRQAVERHAAVVPADLWTDLVDQGLLAPDAHPDVFA</sequence>
<dbReference type="AlphaFoldDB" id="A0A1T5LY91"/>
<accession>A0A1T5LY91</accession>
<dbReference type="CDD" id="cd19162">
    <property type="entry name" value="AKR_FDH"/>
    <property type="match status" value="1"/>
</dbReference>
<dbReference type="InterPro" id="IPR023210">
    <property type="entry name" value="NADP_OxRdtase_dom"/>
</dbReference>
<dbReference type="PANTHER" id="PTHR42686">
    <property type="entry name" value="GH17980P-RELATED"/>
    <property type="match status" value="1"/>
</dbReference>
<proteinExistence type="predicted"/>
<dbReference type="Gene3D" id="3.20.20.100">
    <property type="entry name" value="NADP-dependent oxidoreductase domain"/>
    <property type="match status" value="1"/>
</dbReference>
<dbReference type="GO" id="GO:0005829">
    <property type="term" value="C:cytosol"/>
    <property type="evidence" value="ECO:0007669"/>
    <property type="project" value="TreeGrafter"/>
</dbReference>
<dbReference type="InterPro" id="IPR020471">
    <property type="entry name" value="AKR"/>
</dbReference>
<dbReference type="InterPro" id="IPR044477">
    <property type="entry name" value="FDH-like"/>
</dbReference>
<dbReference type="Proteomes" id="UP000189777">
    <property type="component" value="Unassembled WGS sequence"/>
</dbReference>
<name>A0A1T5LY91_9MICO</name>
<protein>
    <submittedName>
        <fullName evidence="2">D-threo-aldose 1-dehydrogenase</fullName>
    </submittedName>
</protein>
<dbReference type="SUPFAM" id="SSF51430">
    <property type="entry name" value="NAD(P)-linked oxidoreductase"/>
    <property type="match status" value="1"/>
</dbReference>
<evidence type="ECO:0000313" key="3">
    <source>
        <dbReference type="Proteomes" id="UP000189777"/>
    </source>
</evidence>